<evidence type="ECO:0000256" key="1">
    <source>
        <dbReference type="SAM" id="MobiDB-lite"/>
    </source>
</evidence>
<dbReference type="Gene3D" id="2.170.270.10">
    <property type="entry name" value="SET domain"/>
    <property type="match status" value="1"/>
</dbReference>
<dbReference type="InterPro" id="IPR001214">
    <property type="entry name" value="SET_dom"/>
</dbReference>
<dbReference type="InterPro" id="IPR046341">
    <property type="entry name" value="SET_dom_sf"/>
</dbReference>
<protein>
    <recommendedName>
        <fullName evidence="2">SET domain-containing protein</fullName>
    </recommendedName>
</protein>
<dbReference type="InterPro" id="IPR053185">
    <property type="entry name" value="SET_domain_protein"/>
</dbReference>
<dbReference type="PANTHER" id="PTHR47332">
    <property type="entry name" value="SET DOMAIN-CONTAINING PROTEIN 5"/>
    <property type="match status" value="1"/>
</dbReference>
<comment type="caution">
    <text evidence="3">The sequence shown here is derived from an EMBL/GenBank/DDBJ whole genome shotgun (WGS) entry which is preliminary data.</text>
</comment>
<evidence type="ECO:0000259" key="2">
    <source>
        <dbReference type="PROSITE" id="PS50280"/>
    </source>
</evidence>
<evidence type="ECO:0000313" key="4">
    <source>
        <dbReference type="Proteomes" id="UP001244011"/>
    </source>
</evidence>
<proteinExistence type="predicted"/>
<sequence length="352" mass="38100">MPETSTEPSSLEAPPFALLPFFRPENLAKCFILRETDEPYQKLADALGTSAAIKGGTGIETPGDSGDEKGVGTGLLRKHQPLLDGLEDHHFEGNVSPQALPHELTETTFVMGASPCTTECAEADAIQGMPPPIPSPVGSIADPIHTQAREAEVEGPSPVAPPNSPADKPDEASRVIFRNEFFEVRPSSLLGFGAFAVKELKYGDCILTERPLMRTTGMGLFKDFDDLDEEDKQIYMSLHGFSIKKDAHVVEKILRANSFAVPGGVAVFAVASRFNHACRSVRNVLFAFDSEHEVLKLTAAEEKIAAGTELFINYGAEPEDLYRVWGFQCSCGGCSPILAREVCIVSEETWSG</sequence>
<dbReference type="PANTHER" id="PTHR47332:SF4">
    <property type="entry name" value="SET DOMAIN-CONTAINING PROTEIN 5"/>
    <property type="match status" value="1"/>
</dbReference>
<dbReference type="PROSITE" id="PS50280">
    <property type="entry name" value="SET"/>
    <property type="match status" value="1"/>
</dbReference>
<dbReference type="AlphaFoldDB" id="A0AAJ0BYW5"/>
<keyword evidence="4" id="KW-1185">Reference proteome</keyword>
<organism evidence="3 4">
    <name type="scientific">Phialemonium atrogriseum</name>
    <dbReference type="NCBI Taxonomy" id="1093897"/>
    <lineage>
        <taxon>Eukaryota</taxon>
        <taxon>Fungi</taxon>
        <taxon>Dikarya</taxon>
        <taxon>Ascomycota</taxon>
        <taxon>Pezizomycotina</taxon>
        <taxon>Sordariomycetes</taxon>
        <taxon>Sordariomycetidae</taxon>
        <taxon>Cephalothecales</taxon>
        <taxon>Cephalothecaceae</taxon>
        <taxon>Phialemonium</taxon>
    </lineage>
</organism>
<dbReference type="RefSeq" id="XP_060283261.1">
    <property type="nucleotide sequence ID" value="XM_060431510.1"/>
</dbReference>
<feature type="domain" description="SET" evidence="2">
    <location>
        <begin position="180"/>
        <end position="315"/>
    </location>
</feature>
<gene>
    <name evidence="3" type="ORF">QBC33DRAFT_587269</name>
</gene>
<feature type="region of interest" description="Disordered" evidence="1">
    <location>
        <begin position="149"/>
        <end position="170"/>
    </location>
</feature>
<name>A0AAJ0BYW5_9PEZI</name>
<evidence type="ECO:0000313" key="3">
    <source>
        <dbReference type="EMBL" id="KAK1767048.1"/>
    </source>
</evidence>
<reference evidence="3" key="1">
    <citation type="submission" date="2023-06" db="EMBL/GenBank/DDBJ databases">
        <title>Genome-scale phylogeny and comparative genomics of the fungal order Sordariales.</title>
        <authorList>
            <consortium name="Lawrence Berkeley National Laboratory"/>
            <person name="Hensen N."/>
            <person name="Bonometti L."/>
            <person name="Westerberg I."/>
            <person name="Brannstrom I.O."/>
            <person name="Guillou S."/>
            <person name="Cros-Aarteil S."/>
            <person name="Calhoun S."/>
            <person name="Haridas S."/>
            <person name="Kuo A."/>
            <person name="Mondo S."/>
            <person name="Pangilinan J."/>
            <person name="Riley R."/>
            <person name="Labutti K."/>
            <person name="Andreopoulos B."/>
            <person name="Lipzen A."/>
            <person name="Chen C."/>
            <person name="Yanf M."/>
            <person name="Daum C."/>
            <person name="Ng V."/>
            <person name="Clum A."/>
            <person name="Steindorff A."/>
            <person name="Ohm R."/>
            <person name="Martin F."/>
            <person name="Silar P."/>
            <person name="Natvig D."/>
            <person name="Lalanne C."/>
            <person name="Gautier V."/>
            <person name="Ament-Velasquez S.L."/>
            <person name="Kruys A."/>
            <person name="Hutchinson M.I."/>
            <person name="Powell A.J."/>
            <person name="Barry K."/>
            <person name="Miller A.N."/>
            <person name="Grigoriev I.V."/>
            <person name="Debuchy R."/>
            <person name="Gladieux P."/>
            <person name="Thoren M.H."/>
            <person name="Johannesson H."/>
        </authorList>
    </citation>
    <scope>NUCLEOTIDE SEQUENCE</scope>
    <source>
        <strain evidence="3">8032-3</strain>
    </source>
</reference>
<dbReference type="GeneID" id="85314697"/>
<dbReference type="CDD" id="cd20071">
    <property type="entry name" value="SET_SMYD"/>
    <property type="match status" value="1"/>
</dbReference>
<accession>A0AAJ0BYW5</accession>
<dbReference type="SUPFAM" id="SSF82199">
    <property type="entry name" value="SET domain"/>
    <property type="match status" value="1"/>
</dbReference>
<dbReference type="EMBL" id="MU839009">
    <property type="protein sequence ID" value="KAK1767048.1"/>
    <property type="molecule type" value="Genomic_DNA"/>
</dbReference>
<dbReference type="Proteomes" id="UP001244011">
    <property type="component" value="Unassembled WGS sequence"/>
</dbReference>